<keyword evidence="2" id="KW-0808">Transferase</keyword>
<comment type="caution">
    <text evidence="2">The sequence shown here is derived from an EMBL/GenBank/DDBJ whole genome shotgun (WGS) entry which is preliminary data.</text>
</comment>
<evidence type="ECO:0000256" key="1">
    <source>
        <dbReference type="SAM" id="MobiDB-lite"/>
    </source>
</evidence>
<dbReference type="AlphaFoldDB" id="A0A7J7WCT2"/>
<name>A0A7J7WCT2_PIPKU</name>
<gene>
    <name evidence="2" type="ORF">mPipKuh1_005916</name>
</gene>
<protein>
    <submittedName>
        <fullName evidence="2">G protein-coupled receptor kinase 7</fullName>
    </submittedName>
</protein>
<evidence type="ECO:0000313" key="3">
    <source>
        <dbReference type="Proteomes" id="UP000558488"/>
    </source>
</evidence>
<feature type="region of interest" description="Disordered" evidence="1">
    <location>
        <begin position="87"/>
        <end position="108"/>
    </location>
</feature>
<proteinExistence type="predicted"/>
<accession>A0A7J7WCT2</accession>
<keyword evidence="2" id="KW-0418">Kinase</keyword>
<sequence>MFQEKHAAPLYCWDGSSWVCYWVGLSTSFLPREKSDGPRKHPFFKTINSPRPEAGLVEPPTCQTLRWFMPRTPTTVKLSRRFGGRRLTLETRRPSKGSPQVLSPQRREEVLETGRIEALRHPGRRAGCGEGNSAASAACLLL</sequence>
<dbReference type="EMBL" id="JACAGB010000011">
    <property type="protein sequence ID" value="KAF6335202.1"/>
    <property type="molecule type" value="Genomic_DNA"/>
</dbReference>
<dbReference type="GO" id="GO:0016301">
    <property type="term" value="F:kinase activity"/>
    <property type="evidence" value="ECO:0007669"/>
    <property type="project" value="UniProtKB-KW"/>
</dbReference>
<evidence type="ECO:0000313" key="2">
    <source>
        <dbReference type="EMBL" id="KAF6335202.1"/>
    </source>
</evidence>
<organism evidence="2 3">
    <name type="scientific">Pipistrellus kuhlii</name>
    <name type="common">Kuhl's pipistrelle</name>
    <dbReference type="NCBI Taxonomy" id="59472"/>
    <lineage>
        <taxon>Eukaryota</taxon>
        <taxon>Metazoa</taxon>
        <taxon>Chordata</taxon>
        <taxon>Craniata</taxon>
        <taxon>Vertebrata</taxon>
        <taxon>Euteleostomi</taxon>
        <taxon>Mammalia</taxon>
        <taxon>Eutheria</taxon>
        <taxon>Laurasiatheria</taxon>
        <taxon>Chiroptera</taxon>
        <taxon>Yangochiroptera</taxon>
        <taxon>Vespertilionidae</taxon>
        <taxon>Pipistrellus</taxon>
    </lineage>
</organism>
<keyword evidence="2" id="KW-0675">Receptor</keyword>
<keyword evidence="3" id="KW-1185">Reference proteome</keyword>
<reference evidence="2 3" key="1">
    <citation type="journal article" date="2020" name="Nature">
        <title>Six reference-quality genomes reveal evolution of bat adaptations.</title>
        <authorList>
            <person name="Jebb D."/>
            <person name="Huang Z."/>
            <person name="Pippel M."/>
            <person name="Hughes G.M."/>
            <person name="Lavrichenko K."/>
            <person name="Devanna P."/>
            <person name="Winkler S."/>
            <person name="Jermiin L.S."/>
            <person name="Skirmuntt E.C."/>
            <person name="Katzourakis A."/>
            <person name="Burkitt-Gray L."/>
            <person name="Ray D.A."/>
            <person name="Sullivan K.A.M."/>
            <person name="Roscito J.G."/>
            <person name="Kirilenko B.M."/>
            <person name="Davalos L.M."/>
            <person name="Corthals A.P."/>
            <person name="Power M.L."/>
            <person name="Jones G."/>
            <person name="Ransome R.D."/>
            <person name="Dechmann D.K.N."/>
            <person name="Locatelli A.G."/>
            <person name="Puechmaille S.J."/>
            <person name="Fedrigo O."/>
            <person name="Jarvis E.D."/>
            <person name="Hiller M."/>
            <person name="Vernes S.C."/>
            <person name="Myers E.W."/>
            <person name="Teeling E.C."/>
        </authorList>
    </citation>
    <scope>NUCLEOTIDE SEQUENCE [LARGE SCALE GENOMIC DNA]</scope>
    <source>
        <strain evidence="2">MPipKuh1</strain>
        <tissue evidence="2">Flight muscle</tissue>
    </source>
</reference>
<dbReference type="Proteomes" id="UP000558488">
    <property type="component" value="Unassembled WGS sequence"/>
</dbReference>